<evidence type="ECO:0000313" key="2">
    <source>
        <dbReference type="Proteomes" id="UP000007115"/>
    </source>
</evidence>
<gene>
    <name evidence="1" type="ORF">TRIVIDRAFT_216086</name>
</gene>
<accession>G9MRG5</accession>
<sequence>MGPMRAVYRRRIQCVESSSSKRKKPLGGRLLFDIVAGIKPKTTPNEFLHPYFPDTKPSTREK</sequence>
<protein>
    <submittedName>
        <fullName evidence="1">Uncharacterized protein</fullName>
    </submittedName>
</protein>
<keyword evidence="2" id="KW-1185">Reference proteome</keyword>
<evidence type="ECO:0000313" key="1">
    <source>
        <dbReference type="EMBL" id="EHK22687.1"/>
    </source>
</evidence>
<organism evidence="1 2">
    <name type="scientific">Hypocrea virens (strain Gv29-8 / FGSC 10586)</name>
    <name type="common">Gliocladium virens</name>
    <name type="synonym">Trichoderma virens</name>
    <dbReference type="NCBI Taxonomy" id="413071"/>
    <lineage>
        <taxon>Eukaryota</taxon>
        <taxon>Fungi</taxon>
        <taxon>Dikarya</taxon>
        <taxon>Ascomycota</taxon>
        <taxon>Pezizomycotina</taxon>
        <taxon>Sordariomycetes</taxon>
        <taxon>Hypocreomycetidae</taxon>
        <taxon>Hypocreales</taxon>
        <taxon>Hypocreaceae</taxon>
        <taxon>Trichoderma</taxon>
    </lineage>
</organism>
<dbReference type="GeneID" id="25791049"/>
<dbReference type="AlphaFoldDB" id="G9MRG5"/>
<dbReference type="RefSeq" id="XP_013956901.1">
    <property type="nucleotide sequence ID" value="XM_014101426.1"/>
</dbReference>
<dbReference type="EMBL" id="ABDF02000006">
    <property type="protein sequence ID" value="EHK22687.1"/>
    <property type="molecule type" value="Genomic_DNA"/>
</dbReference>
<dbReference type="VEuPathDB" id="FungiDB:TRIVIDRAFT_216086"/>
<proteinExistence type="predicted"/>
<dbReference type="HOGENOM" id="CLU_2904482_0_0_1"/>
<name>G9MRG5_HYPVG</name>
<reference evidence="1 2" key="1">
    <citation type="journal article" date="2011" name="Genome Biol.">
        <title>Comparative genome sequence analysis underscores mycoparasitism as the ancestral life style of Trichoderma.</title>
        <authorList>
            <person name="Kubicek C.P."/>
            <person name="Herrera-Estrella A."/>
            <person name="Seidl-Seiboth V."/>
            <person name="Martinez D.A."/>
            <person name="Druzhinina I.S."/>
            <person name="Thon M."/>
            <person name="Zeilinger S."/>
            <person name="Casas-Flores S."/>
            <person name="Horwitz B.A."/>
            <person name="Mukherjee P.K."/>
            <person name="Mukherjee M."/>
            <person name="Kredics L."/>
            <person name="Alcaraz L.D."/>
            <person name="Aerts A."/>
            <person name="Antal Z."/>
            <person name="Atanasova L."/>
            <person name="Cervantes-Badillo M.G."/>
            <person name="Challacombe J."/>
            <person name="Chertkov O."/>
            <person name="McCluskey K."/>
            <person name="Coulpier F."/>
            <person name="Deshpande N."/>
            <person name="von Doehren H."/>
            <person name="Ebbole D.J."/>
            <person name="Esquivel-Naranjo E.U."/>
            <person name="Fekete E."/>
            <person name="Flipphi M."/>
            <person name="Glaser F."/>
            <person name="Gomez-Rodriguez E.Y."/>
            <person name="Gruber S."/>
            <person name="Han C."/>
            <person name="Henrissat B."/>
            <person name="Hermosa R."/>
            <person name="Hernandez-Onate M."/>
            <person name="Karaffa L."/>
            <person name="Kosti I."/>
            <person name="Le Crom S."/>
            <person name="Lindquist E."/>
            <person name="Lucas S."/>
            <person name="Luebeck M."/>
            <person name="Luebeck P.S."/>
            <person name="Margeot A."/>
            <person name="Metz B."/>
            <person name="Misra M."/>
            <person name="Nevalainen H."/>
            <person name="Omann M."/>
            <person name="Packer N."/>
            <person name="Perrone G."/>
            <person name="Uresti-Rivera E.E."/>
            <person name="Salamov A."/>
            <person name="Schmoll M."/>
            <person name="Seiboth B."/>
            <person name="Shapiro H."/>
            <person name="Sukno S."/>
            <person name="Tamayo-Ramos J.A."/>
            <person name="Tisch D."/>
            <person name="Wiest A."/>
            <person name="Wilkinson H.H."/>
            <person name="Zhang M."/>
            <person name="Coutinho P.M."/>
            <person name="Kenerley C.M."/>
            <person name="Monte E."/>
            <person name="Baker S.E."/>
            <person name="Grigoriev I.V."/>
        </authorList>
    </citation>
    <scope>NUCLEOTIDE SEQUENCE [LARGE SCALE GENOMIC DNA]</scope>
    <source>
        <strain evidence="2">Gv29-8 / FGSC 10586</strain>
    </source>
</reference>
<dbReference type="InParanoid" id="G9MRG5"/>
<dbReference type="Proteomes" id="UP000007115">
    <property type="component" value="Unassembled WGS sequence"/>
</dbReference>
<comment type="caution">
    <text evidence="1">The sequence shown here is derived from an EMBL/GenBank/DDBJ whole genome shotgun (WGS) entry which is preliminary data.</text>
</comment>